<feature type="domain" description="HTH luxR-type" evidence="4">
    <location>
        <begin position="846"/>
        <end position="911"/>
    </location>
</feature>
<dbReference type="GO" id="GO:0005524">
    <property type="term" value="F:ATP binding"/>
    <property type="evidence" value="ECO:0007669"/>
    <property type="project" value="UniProtKB-KW"/>
</dbReference>
<reference evidence="6" key="1">
    <citation type="submission" date="2018-07" db="EMBL/GenBank/DDBJ databases">
        <title>Streptacidiphilus bronchialis DSM 106435 chromosome.</title>
        <authorList>
            <person name="Batra D."/>
            <person name="Gulvik C.A."/>
        </authorList>
    </citation>
    <scope>NUCLEOTIDE SEQUENCE [LARGE SCALE GENOMIC DNA]</scope>
    <source>
        <strain evidence="6">DSM 106435</strain>
    </source>
</reference>
<dbReference type="PRINTS" id="PR00038">
    <property type="entry name" value="HTHLUXR"/>
</dbReference>
<dbReference type="PROSITE" id="PS50043">
    <property type="entry name" value="HTH_LUXR_2"/>
    <property type="match status" value="1"/>
</dbReference>
<dbReference type="PROSITE" id="PS00622">
    <property type="entry name" value="HTH_LUXR_1"/>
    <property type="match status" value="1"/>
</dbReference>
<dbReference type="Gene3D" id="3.40.50.300">
    <property type="entry name" value="P-loop containing nucleotide triphosphate hydrolases"/>
    <property type="match status" value="1"/>
</dbReference>
<keyword evidence="6" id="KW-1185">Reference proteome</keyword>
<dbReference type="GO" id="GO:0005737">
    <property type="term" value="C:cytoplasm"/>
    <property type="evidence" value="ECO:0007669"/>
    <property type="project" value="TreeGrafter"/>
</dbReference>
<dbReference type="InterPro" id="IPR027417">
    <property type="entry name" value="P-loop_NTPase"/>
</dbReference>
<evidence type="ECO:0000256" key="1">
    <source>
        <dbReference type="ARBA" id="ARBA00022741"/>
    </source>
</evidence>
<dbReference type="KEGG" id="stri:C7M71_014525"/>
<name>A0A345SXL1_9ACTN</name>
<dbReference type="Pfam" id="PF00196">
    <property type="entry name" value="GerE"/>
    <property type="match status" value="1"/>
</dbReference>
<protein>
    <submittedName>
        <fullName evidence="5">Helix-turn-helix transcriptional regulator</fullName>
    </submittedName>
</protein>
<feature type="region of interest" description="Disordered" evidence="3">
    <location>
        <begin position="1"/>
        <end position="30"/>
    </location>
</feature>
<feature type="compositionally biased region" description="Pro residues" evidence="3">
    <location>
        <begin position="553"/>
        <end position="567"/>
    </location>
</feature>
<accession>A0A345SXL1</accession>
<dbReference type="AlphaFoldDB" id="A0A345SXL1"/>
<evidence type="ECO:0000256" key="3">
    <source>
        <dbReference type="SAM" id="MobiDB-lite"/>
    </source>
</evidence>
<dbReference type="InterPro" id="IPR036388">
    <property type="entry name" value="WH-like_DNA-bd_sf"/>
</dbReference>
<dbReference type="Gene3D" id="1.10.10.10">
    <property type="entry name" value="Winged helix-like DNA-binding domain superfamily/Winged helix DNA-binding domain"/>
    <property type="match status" value="1"/>
</dbReference>
<evidence type="ECO:0000259" key="4">
    <source>
        <dbReference type="PROSITE" id="PS50043"/>
    </source>
</evidence>
<dbReference type="GO" id="GO:0006355">
    <property type="term" value="P:regulation of DNA-templated transcription"/>
    <property type="evidence" value="ECO:0007669"/>
    <property type="project" value="InterPro"/>
</dbReference>
<dbReference type="SUPFAM" id="SSF46894">
    <property type="entry name" value="C-terminal effector domain of the bipartite response regulators"/>
    <property type="match status" value="1"/>
</dbReference>
<gene>
    <name evidence="5" type="ORF">C7M71_014525</name>
</gene>
<dbReference type="InterPro" id="IPR016032">
    <property type="entry name" value="Sig_transdc_resp-reg_C-effctor"/>
</dbReference>
<dbReference type="InterPro" id="IPR003593">
    <property type="entry name" value="AAA+_ATPase"/>
</dbReference>
<evidence type="ECO:0000313" key="6">
    <source>
        <dbReference type="Proteomes" id="UP000249340"/>
    </source>
</evidence>
<dbReference type="GO" id="GO:0003677">
    <property type="term" value="F:DNA binding"/>
    <property type="evidence" value="ECO:0007669"/>
    <property type="project" value="InterPro"/>
</dbReference>
<dbReference type="Proteomes" id="UP000249340">
    <property type="component" value="Chromosome"/>
</dbReference>
<dbReference type="InterPro" id="IPR041664">
    <property type="entry name" value="AAA_16"/>
</dbReference>
<proteinExistence type="predicted"/>
<dbReference type="PANTHER" id="PTHR16305:SF35">
    <property type="entry name" value="TRANSCRIPTIONAL ACTIVATOR DOMAIN"/>
    <property type="match status" value="1"/>
</dbReference>
<dbReference type="EMBL" id="CP031264">
    <property type="protein sequence ID" value="AXI78466.1"/>
    <property type="molecule type" value="Genomic_DNA"/>
</dbReference>
<keyword evidence="1" id="KW-0547">Nucleotide-binding</keyword>
<dbReference type="Pfam" id="PF13191">
    <property type="entry name" value="AAA_16"/>
    <property type="match status" value="1"/>
</dbReference>
<dbReference type="SUPFAM" id="SSF52540">
    <property type="entry name" value="P-loop containing nucleoside triphosphate hydrolases"/>
    <property type="match status" value="1"/>
</dbReference>
<organism evidence="5 6">
    <name type="scientific">Peterkaempfera bronchialis</name>
    <dbReference type="NCBI Taxonomy" id="2126346"/>
    <lineage>
        <taxon>Bacteria</taxon>
        <taxon>Bacillati</taxon>
        <taxon>Actinomycetota</taxon>
        <taxon>Actinomycetes</taxon>
        <taxon>Kitasatosporales</taxon>
        <taxon>Streptomycetaceae</taxon>
        <taxon>Peterkaempfera</taxon>
    </lineage>
</organism>
<dbReference type="RefSeq" id="WP_111489814.1">
    <property type="nucleotide sequence ID" value="NZ_CP031264.1"/>
</dbReference>
<dbReference type="InterPro" id="IPR000792">
    <property type="entry name" value="Tscrpt_reg_LuxR_C"/>
</dbReference>
<dbReference type="SMART" id="SM00421">
    <property type="entry name" value="HTH_LUXR"/>
    <property type="match status" value="1"/>
</dbReference>
<dbReference type="PANTHER" id="PTHR16305">
    <property type="entry name" value="TESTICULAR SOLUBLE ADENYLYL CYCLASE"/>
    <property type="match status" value="1"/>
</dbReference>
<sequence length="921" mass="98523">MHEQEGSAAPPAGCGGEAGPPPGSWPFTGRDGTLAELAALLVDPARPALLISGPAGVGKTRLARELLSTPPASGGRVLTASATESAARIPFGALAHLLPATLPTTGGRPNLLRVLGDALLTGGGAQGDAQQVLFVDDAHLLDDGSAALLLHMAVRGGARIVLTARSGVPLPDAVEALLRGGYAARVDLPPLAPDSVGRLLERALRGQVETSTAHRLWQGSDGNVLWLQQLVEAGLASGALAVVAEVWRWQGAFRLSTHLADLVEQRIGRLSPAVRRAAELLALGEPLGALVLERLTGPVVLDELDHRDLVVGEQDGRRAQVRLAHPLYGEVLRRAMPPHRRRRHCRDLAEAVERTGLRRRDDLARVADWRLESGDRTDPRFLLSAAERAIATLDFTLAARLAQAACEAGGGPAARRALAVALGHTGQGIEAEQVHSGLPGTVLPERDQLRSVQLRAANLYLTLDQPADAVDLLRRTEQAMPDQAARAELAAVRAVLLAVQADWPAYAQAAALARRQVPADPRTTVRLRYAECVEHFCHGRTEAALAILESVLPGPPGPPGPPGLPGPPDEDDMPLLGAALMSWLATIQSFAGRLDEAAATAAAQYRQARERAWVGSQGGWQFYLGRIAARRGWLRSAQRHMREAVSTLRDDATWGQQALLLGEWAVVEAQTGDAAKARMLLDRAHLARVESYRCFHIVTFQLAQPWILAAQGRLRDAARLALRVAEDARHQRTLLWEAELLHLPVRLGQCPPVADRLAELVTVTDAPHIRIYAEHAAAVAARDADAAERVCTAFETAGMRLHAAEAAAHAARLWSRRGSTAPAQRAADRCHQLTRECEGVMTPAVLACWTPGLTDRERDIARLAAAGASSREIAGQLGITVRTVDNHLYRVYRKTGVAGRDELRSVLALGHAESPDEAAGP</sequence>
<keyword evidence="2" id="KW-0067">ATP-binding</keyword>
<dbReference type="SMART" id="SM00382">
    <property type="entry name" value="AAA"/>
    <property type="match status" value="1"/>
</dbReference>
<dbReference type="CDD" id="cd06170">
    <property type="entry name" value="LuxR_C_like"/>
    <property type="match status" value="1"/>
</dbReference>
<feature type="compositionally biased region" description="Low complexity" evidence="3">
    <location>
        <begin position="1"/>
        <end position="12"/>
    </location>
</feature>
<dbReference type="GO" id="GO:0004016">
    <property type="term" value="F:adenylate cyclase activity"/>
    <property type="evidence" value="ECO:0007669"/>
    <property type="project" value="TreeGrafter"/>
</dbReference>
<dbReference type="OrthoDB" id="9802066at2"/>
<feature type="region of interest" description="Disordered" evidence="3">
    <location>
        <begin position="552"/>
        <end position="571"/>
    </location>
</feature>
<evidence type="ECO:0000313" key="5">
    <source>
        <dbReference type="EMBL" id="AXI78466.1"/>
    </source>
</evidence>
<evidence type="ECO:0000256" key="2">
    <source>
        <dbReference type="ARBA" id="ARBA00022840"/>
    </source>
</evidence>